<dbReference type="PANTHER" id="PTHR31485:SF7">
    <property type="entry name" value="PEPTIDYL SERINE ALPHA-GALACTOSYLTRANSFERASE"/>
    <property type="match status" value="1"/>
</dbReference>
<dbReference type="GO" id="GO:0016020">
    <property type="term" value="C:membrane"/>
    <property type="evidence" value="ECO:0007669"/>
    <property type="project" value="UniProtKB-SubCell"/>
</dbReference>
<evidence type="ECO:0000259" key="8">
    <source>
        <dbReference type="Pfam" id="PF23452"/>
    </source>
</evidence>
<accession>A0A0D3JMY5</accession>
<dbReference type="PANTHER" id="PTHR31485">
    <property type="entry name" value="PEPTIDYL SERINE ALPHA-GALACTOSYLTRANSFERASE"/>
    <property type="match status" value="1"/>
</dbReference>
<sequence length="486" mass="52706">MLAPAPQKASSLESRPPVSKKLASRALIALGVLLLVAAVSHLHELAITLAHPLEQSAARRPANQRDRRGQRAAAAATASAAESTAASQTPGSDAALGARQSAASPGSAAAAQAPASNSSAATGRSQPAAAAAAASPPPPACGAERRPYHVLLTAASGTYQEWQTRIAYHYYRQLKAAQPCSDLGGVARPRPLPGGAFPEASRNLPAGGFTRLLSTPDGRPDGLMGEIPTVLTKQLGAGRCDECSHGFVVMNRPWSLRQYFASKEAASLAEDYLFVIETDHLLLRPPRNRATEASPVAFGFYYMTYKYDARKLGPVIRRWHDPDDVDPVGPSPLIVHKAQLRGLIEPWWRRAVAERLCLELKRDREADQALGWVLEMWAYTLAAARTGVHKTFQAEPGGAGIYNLDDHDIYHYTFDLDQRARRLPGPRGRPPARAQDFSWSKRHFMSRYPPRLPEPPRSAKPSTLTFIKMMNGAIDAFGDRWGVARG</sequence>
<dbReference type="RefSeq" id="XP_005777299.1">
    <property type="nucleotide sequence ID" value="XM_005777242.1"/>
</dbReference>
<feature type="domain" description="Hydroxyproline O-arabinosyltransferase-like" evidence="8">
    <location>
        <begin position="148"/>
        <end position="188"/>
    </location>
</feature>
<protein>
    <recommendedName>
        <fullName evidence="8">Hydroxyproline O-arabinosyltransferase-like domain-containing protein</fullName>
    </recommendedName>
</protein>
<dbReference type="GO" id="GO:0016757">
    <property type="term" value="F:glycosyltransferase activity"/>
    <property type="evidence" value="ECO:0007669"/>
    <property type="project" value="UniProtKB-KW"/>
</dbReference>
<evidence type="ECO:0000256" key="7">
    <source>
        <dbReference type="SAM" id="MobiDB-lite"/>
    </source>
</evidence>
<feature type="region of interest" description="Disordered" evidence="7">
    <location>
        <begin position="57"/>
        <end position="141"/>
    </location>
</feature>
<feature type="compositionally biased region" description="Low complexity" evidence="7">
    <location>
        <begin position="97"/>
        <end position="134"/>
    </location>
</feature>
<dbReference type="InterPro" id="IPR056508">
    <property type="entry name" value="HPAT-like"/>
</dbReference>
<evidence type="ECO:0000256" key="2">
    <source>
        <dbReference type="ARBA" id="ARBA00022676"/>
    </source>
</evidence>
<dbReference type="PaxDb" id="2903-EOD24870"/>
<dbReference type="EnsemblProtists" id="EOD24870">
    <property type="protein sequence ID" value="EOD24870"/>
    <property type="gene ID" value="EMIHUDRAFT_115735"/>
</dbReference>
<feature type="compositionally biased region" description="Low complexity" evidence="7">
    <location>
        <begin position="72"/>
        <end position="87"/>
    </location>
</feature>
<dbReference type="InterPro" id="IPR044845">
    <property type="entry name" value="HPAT/SRGT1-like"/>
</dbReference>
<keyword evidence="4" id="KW-0812">Transmembrane</keyword>
<evidence type="ECO:0000256" key="4">
    <source>
        <dbReference type="ARBA" id="ARBA00022692"/>
    </source>
</evidence>
<evidence type="ECO:0000256" key="6">
    <source>
        <dbReference type="ARBA" id="ARBA00023136"/>
    </source>
</evidence>
<reference evidence="10" key="1">
    <citation type="journal article" date="2013" name="Nature">
        <title>Pan genome of the phytoplankton Emiliania underpins its global distribution.</title>
        <authorList>
            <person name="Read B.A."/>
            <person name="Kegel J."/>
            <person name="Klute M.J."/>
            <person name="Kuo A."/>
            <person name="Lefebvre S.C."/>
            <person name="Maumus F."/>
            <person name="Mayer C."/>
            <person name="Miller J."/>
            <person name="Monier A."/>
            <person name="Salamov A."/>
            <person name="Young J."/>
            <person name="Aguilar M."/>
            <person name="Claverie J.M."/>
            <person name="Frickenhaus S."/>
            <person name="Gonzalez K."/>
            <person name="Herman E.K."/>
            <person name="Lin Y.C."/>
            <person name="Napier J."/>
            <person name="Ogata H."/>
            <person name="Sarno A.F."/>
            <person name="Shmutz J."/>
            <person name="Schroeder D."/>
            <person name="de Vargas C."/>
            <person name="Verret F."/>
            <person name="von Dassow P."/>
            <person name="Valentin K."/>
            <person name="Van de Peer Y."/>
            <person name="Wheeler G."/>
            <person name="Dacks J.B."/>
            <person name="Delwiche C.F."/>
            <person name="Dyhrman S.T."/>
            <person name="Glockner G."/>
            <person name="John U."/>
            <person name="Richards T."/>
            <person name="Worden A.Z."/>
            <person name="Zhang X."/>
            <person name="Grigoriev I.V."/>
            <person name="Allen A.E."/>
            <person name="Bidle K."/>
            <person name="Borodovsky M."/>
            <person name="Bowler C."/>
            <person name="Brownlee C."/>
            <person name="Cock J.M."/>
            <person name="Elias M."/>
            <person name="Gladyshev V.N."/>
            <person name="Groth M."/>
            <person name="Guda C."/>
            <person name="Hadaegh A."/>
            <person name="Iglesias-Rodriguez M.D."/>
            <person name="Jenkins J."/>
            <person name="Jones B.M."/>
            <person name="Lawson T."/>
            <person name="Leese F."/>
            <person name="Lindquist E."/>
            <person name="Lobanov A."/>
            <person name="Lomsadze A."/>
            <person name="Malik S.B."/>
            <person name="Marsh M.E."/>
            <person name="Mackinder L."/>
            <person name="Mock T."/>
            <person name="Mueller-Roeber B."/>
            <person name="Pagarete A."/>
            <person name="Parker M."/>
            <person name="Probert I."/>
            <person name="Quesneville H."/>
            <person name="Raines C."/>
            <person name="Rensing S.A."/>
            <person name="Riano-Pachon D.M."/>
            <person name="Richier S."/>
            <person name="Rokitta S."/>
            <person name="Shiraiwa Y."/>
            <person name="Soanes D.M."/>
            <person name="van der Giezen M."/>
            <person name="Wahlund T.M."/>
            <person name="Williams B."/>
            <person name="Wilson W."/>
            <person name="Wolfe G."/>
            <person name="Wurch L.L."/>
        </authorList>
    </citation>
    <scope>NUCLEOTIDE SEQUENCE</scope>
</reference>
<evidence type="ECO:0000256" key="3">
    <source>
        <dbReference type="ARBA" id="ARBA00022679"/>
    </source>
</evidence>
<evidence type="ECO:0000313" key="10">
    <source>
        <dbReference type="Proteomes" id="UP000013827"/>
    </source>
</evidence>
<keyword evidence="6" id="KW-0472">Membrane</keyword>
<dbReference type="STRING" id="2903.R1EDU0"/>
<keyword evidence="3" id="KW-0808">Transferase</keyword>
<keyword evidence="5" id="KW-1133">Transmembrane helix</keyword>
<dbReference type="GeneID" id="17270413"/>
<evidence type="ECO:0000256" key="1">
    <source>
        <dbReference type="ARBA" id="ARBA00004167"/>
    </source>
</evidence>
<proteinExistence type="predicted"/>
<dbReference type="AlphaFoldDB" id="A0A0D3JMY5"/>
<dbReference type="HOGENOM" id="CLU_561938_0_0_1"/>
<keyword evidence="2" id="KW-0328">Glycosyltransferase</keyword>
<feature type="domain" description="Hydroxyproline O-arabinosyltransferase-like" evidence="8">
    <location>
        <begin position="203"/>
        <end position="478"/>
    </location>
</feature>
<reference evidence="9" key="2">
    <citation type="submission" date="2024-10" db="UniProtKB">
        <authorList>
            <consortium name="EnsemblProtists"/>
        </authorList>
    </citation>
    <scope>IDENTIFICATION</scope>
</reference>
<dbReference type="Proteomes" id="UP000013827">
    <property type="component" value="Unassembled WGS sequence"/>
</dbReference>
<keyword evidence="10" id="KW-1185">Reference proteome</keyword>
<organism evidence="9 10">
    <name type="scientific">Emiliania huxleyi (strain CCMP1516)</name>
    <dbReference type="NCBI Taxonomy" id="280463"/>
    <lineage>
        <taxon>Eukaryota</taxon>
        <taxon>Haptista</taxon>
        <taxon>Haptophyta</taxon>
        <taxon>Prymnesiophyceae</taxon>
        <taxon>Isochrysidales</taxon>
        <taxon>Noelaerhabdaceae</taxon>
        <taxon>Emiliania</taxon>
    </lineage>
</organism>
<evidence type="ECO:0000256" key="5">
    <source>
        <dbReference type="ARBA" id="ARBA00022989"/>
    </source>
</evidence>
<name>A0A0D3JMY5_EMIH1</name>
<dbReference type="Pfam" id="PF23452">
    <property type="entry name" value="HPAT"/>
    <property type="match status" value="2"/>
</dbReference>
<evidence type="ECO:0000313" key="9">
    <source>
        <dbReference type="EnsemblProtists" id="EOD24870"/>
    </source>
</evidence>
<comment type="subcellular location">
    <subcellularLocation>
        <location evidence="1">Membrane</location>
        <topology evidence="1">Single-pass membrane protein</topology>
    </subcellularLocation>
</comment>
<dbReference type="KEGG" id="ehx:EMIHUDRAFT_115735"/>